<feature type="transmembrane region" description="Helical" evidence="1">
    <location>
        <begin position="285"/>
        <end position="308"/>
    </location>
</feature>
<feature type="transmembrane region" description="Helical" evidence="1">
    <location>
        <begin position="56"/>
        <end position="79"/>
    </location>
</feature>
<gene>
    <name evidence="2" type="ORF">UFOPK2237_00900</name>
</gene>
<organism evidence="2">
    <name type="scientific">freshwater metagenome</name>
    <dbReference type="NCBI Taxonomy" id="449393"/>
    <lineage>
        <taxon>unclassified sequences</taxon>
        <taxon>metagenomes</taxon>
        <taxon>ecological metagenomes</taxon>
    </lineage>
</organism>
<proteinExistence type="predicted"/>
<protein>
    <submittedName>
        <fullName evidence="2">Unannotated protein</fullName>
    </submittedName>
</protein>
<evidence type="ECO:0000256" key="1">
    <source>
        <dbReference type="SAM" id="Phobius"/>
    </source>
</evidence>
<evidence type="ECO:0000313" key="2">
    <source>
        <dbReference type="EMBL" id="CAB4658127.1"/>
    </source>
</evidence>
<name>A0A6J6L7V1_9ZZZZ</name>
<feature type="transmembrane region" description="Helical" evidence="1">
    <location>
        <begin position="320"/>
        <end position="341"/>
    </location>
</feature>
<feature type="transmembrane region" description="Helical" evidence="1">
    <location>
        <begin position="250"/>
        <end position="279"/>
    </location>
</feature>
<dbReference type="EMBL" id="CAEZWI010000118">
    <property type="protein sequence ID" value="CAB4658127.1"/>
    <property type="molecule type" value="Genomic_DNA"/>
</dbReference>
<feature type="transmembrane region" description="Helical" evidence="1">
    <location>
        <begin position="123"/>
        <end position="144"/>
    </location>
</feature>
<dbReference type="AlphaFoldDB" id="A0A6J6L7V1"/>
<reference evidence="2" key="1">
    <citation type="submission" date="2020-05" db="EMBL/GenBank/DDBJ databases">
        <authorList>
            <person name="Chiriac C."/>
            <person name="Salcher M."/>
            <person name="Ghai R."/>
            <person name="Kavagutti S V."/>
        </authorList>
    </citation>
    <scope>NUCLEOTIDE SEQUENCE</scope>
</reference>
<keyword evidence="1" id="KW-0472">Membrane</keyword>
<dbReference type="SUPFAM" id="SSF55874">
    <property type="entry name" value="ATPase domain of HSP90 chaperone/DNA topoisomerase II/histidine kinase"/>
    <property type="match status" value="1"/>
</dbReference>
<dbReference type="InterPro" id="IPR036890">
    <property type="entry name" value="HATPase_C_sf"/>
</dbReference>
<feature type="transmembrane region" description="Helical" evidence="1">
    <location>
        <begin position="91"/>
        <end position="111"/>
    </location>
</feature>
<feature type="transmembrane region" description="Helical" evidence="1">
    <location>
        <begin position="347"/>
        <end position="369"/>
    </location>
</feature>
<accession>A0A6J6L7V1</accession>
<dbReference type="Gene3D" id="3.30.565.10">
    <property type="entry name" value="Histidine kinase-like ATPase, C-terminal domain"/>
    <property type="match status" value="1"/>
</dbReference>
<keyword evidence="1" id="KW-0812">Transmembrane</keyword>
<keyword evidence="1" id="KW-1133">Transmembrane helix</keyword>
<sequence length="572" mass="63786">MRHDLSDLPYSPTIWQRIGGPWSITLRAYLWTAPLGILAQPVVEPSFWNDFGTLPLWLLSAGLGYLTFGVVLWLGWFIFIDRRRSAFTSPLLVISIAIAASMARSATIGSLTEPLNLDGVGSLARLPFGAFLGFAWVFTTSLIMDSKYRYQLHLDSLVSEQVELLHKNGEWIDQVRARLNQMSRELIEDTHRHLQQAMREIAILSNDPKTIWAKVTPEIKRASIRIALAEDHETLTSEKNLSELKGSRSVAFTAIATTPLMNVPLVMTFTSIITFLGAIRLYSTTFALAAIAFGILLHIAIIQLFRYLITRNPSASTFRYFLMISILLVTSLLSTTLVSPIDYDLLILRTIAVTATVFEVVWLIATGFIKYGQLQRQKTIDRAKAENETLELSLIFWQNNISELRIEDESNKSPLLEVAAAMNRAVVTQDLQLGLEAMAFSNLYFAEFAGDILGQDAMEIESELGRIARTWKNQAEVIWSVSGDHVELAIARRVTSALEICVSKAIRHGEASVISVDVKRLNVVVEIKVSDNGHDYVEGDSGLGVEILKELSGNTWQRERAGGLNIVTALFS</sequence>